<protein>
    <submittedName>
        <fullName evidence="1">Agamous-like MADS-box protein AGL80</fullName>
    </submittedName>
</protein>
<reference evidence="1" key="1">
    <citation type="journal article" date="2019" name="Sci. Rep.">
        <title>Draft genome of Tanacetum cinerariifolium, the natural source of mosquito coil.</title>
        <authorList>
            <person name="Yamashiro T."/>
            <person name="Shiraishi A."/>
            <person name="Satake H."/>
            <person name="Nakayama K."/>
        </authorList>
    </citation>
    <scope>NUCLEOTIDE SEQUENCE</scope>
</reference>
<name>A0A6L2KQ07_TANCI</name>
<proteinExistence type="predicted"/>
<sequence>MRPLACAKVEKELKKVKEKNMKLLMEICLNDNNVVNELNHEDLEGLCDALDKQLKLIDEALEAKSVKGKEKMI</sequence>
<gene>
    <name evidence="1" type="ORF">Tci_023017</name>
</gene>
<accession>A0A6L2KQ07</accession>
<evidence type="ECO:0000313" key="1">
    <source>
        <dbReference type="EMBL" id="GEU51039.1"/>
    </source>
</evidence>
<dbReference type="EMBL" id="BKCJ010002805">
    <property type="protein sequence ID" value="GEU51039.1"/>
    <property type="molecule type" value="Genomic_DNA"/>
</dbReference>
<dbReference type="AlphaFoldDB" id="A0A6L2KQ07"/>
<organism evidence="1">
    <name type="scientific">Tanacetum cinerariifolium</name>
    <name type="common">Dalmatian daisy</name>
    <name type="synonym">Chrysanthemum cinerariifolium</name>
    <dbReference type="NCBI Taxonomy" id="118510"/>
    <lineage>
        <taxon>Eukaryota</taxon>
        <taxon>Viridiplantae</taxon>
        <taxon>Streptophyta</taxon>
        <taxon>Embryophyta</taxon>
        <taxon>Tracheophyta</taxon>
        <taxon>Spermatophyta</taxon>
        <taxon>Magnoliopsida</taxon>
        <taxon>eudicotyledons</taxon>
        <taxon>Gunneridae</taxon>
        <taxon>Pentapetalae</taxon>
        <taxon>asterids</taxon>
        <taxon>campanulids</taxon>
        <taxon>Asterales</taxon>
        <taxon>Asteraceae</taxon>
        <taxon>Asteroideae</taxon>
        <taxon>Anthemideae</taxon>
        <taxon>Anthemidinae</taxon>
        <taxon>Tanacetum</taxon>
    </lineage>
</organism>
<comment type="caution">
    <text evidence="1">The sequence shown here is derived from an EMBL/GenBank/DDBJ whole genome shotgun (WGS) entry which is preliminary data.</text>
</comment>